<dbReference type="PANTHER" id="PTHR43566">
    <property type="entry name" value="CONSERVED PROTEIN"/>
    <property type="match status" value="1"/>
</dbReference>
<organism evidence="2">
    <name type="scientific">hydrothermal vent metagenome</name>
    <dbReference type="NCBI Taxonomy" id="652676"/>
    <lineage>
        <taxon>unclassified sequences</taxon>
        <taxon>metagenomes</taxon>
        <taxon>ecological metagenomes</taxon>
    </lineage>
</organism>
<accession>A0A3B0URL8</accession>
<gene>
    <name evidence="2" type="ORF">MNBD_BACTEROID07-1128</name>
</gene>
<dbReference type="SMART" id="SM00382">
    <property type="entry name" value="AAA"/>
    <property type="match status" value="1"/>
</dbReference>
<dbReference type="Pfam" id="PF13635">
    <property type="entry name" value="DUF4143"/>
    <property type="match status" value="1"/>
</dbReference>
<dbReference type="InterPro" id="IPR041682">
    <property type="entry name" value="AAA_14"/>
</dbReference>
<evidence type="ECO:0000259" key="1">
    <source>
        <dbReference type="SMART" id="SM00382"/>
    </source>
</evidence>
<dbReference type="Gene3D" id="3.40.50.300">
    <property type="entry name" value="P-loop containing nucleotide triphosphate hydrolases"/>
    <property type="match status" value="1"/>
</dbReference>
<dbReference type="SUPFAM" id="SSF52540">
    <property type="entry name" value="P-loop containing nucleoside triphosphate hydrolases"/>
    <property type="match status" value="1"/>
</dbReference>
<evidence type="ECO:0000313" key="2">
    <source>
        <dbReference type="EMBL" id="VAW27877.1"/>
    </source>
</evidence>
<name>A0A3B0URL8_9ZZZZ</name>
<dbReference type="CDD" id="cd00009">
    <property type="entry name" value="AAA"/>
    <property type="match status" value="1"/>
</dbReference>
<reference evidence="2" key="1">
    <citation type="submission" date="2018-06" db="EMBL/GenBank/DDBJ databases">
        <authorList>
            <person name="Zhirakovskaya E."/>
        </authorList>
    </citation>
    <scope>NUCLEOTIDE SEQUENCE</scope>
</reference>
<dbReference type="Pfam" id="PF13173">
    <property type="entry name" value="AAA_14"/>
    <property type="match status" value="1"/>
</dbReference>
<dbReference type="AlphaFoldDB" id="A0A3B0URL8"/>
<dbReference type="EMBL" id="UOET01000169">
    <property type="protein sequence ID" value="VAW27877.1"/>
    <property type="molecule type" value="Genomic_DNA"/>
</dbReference>
<protein>
    <submittedName>
        <fullName evidence="2">AAA ATPase</fullName>
    </submittedName>
</protein>
<dbReference type="InterPro" id="IPR025420">
    <property type="entry name" value="DUF4143"/>
</dbReference>
<feature type="domain" description="AAA+ ATPase" evidence="1">
    <location>
        <begin position="20"/>
        <end position="141"/>
    </location>
</feature>
<proteinExistence type="predicted"/>
<sequence length="378" mass="44005">MAIKIERSVLPVLLKELSETDKIVILYGARQTGKTTLADDLLTNVKGKVLKVNADELRYVDILSSRDLPKMKLLTGGYDLLFIDEAQRINDIGINLKILHDNLPRLKLFVTGSSSFDLANKVKEPLTGRTSTYILYPISLLELRKTHNVFELQSRLEEFMIYGMYPELFQYDSSQRKEKYLREMSVSYLYKDVLEIAQIRNTSKIRDLLRLLAFQIGSEVSINELGNSLGLSQETVQSYINLLEKSFIIFRLSGFSRNLRKEISKRDKIYFWDVGIRNTLIDNFSPLSMRNDVGALWENFIIAERMKYLSYNEIFAKSYFWRTYTGAELDYVEEINGRLSACEIKFKKAGKKAPKSWIENYGNQYKCITYDNFWEFVV</sequence>
<dbReference type="InterPro" id="IPR027417">
    <property type="entry name" value="P-loop_NTPase"/>
</dbReference>
<dbReference type="PANTHER" id="PTHR43566:SF1">
    <property type="entry name" value="AAA+ ATPASE DOMAIN-CONTAINING PROTEIN"/>
    <property type="match status" value="1"/>
</dbReference>
<dbReference type="InterPro" id="IPR003593">
    <property type="entry name" value="AAA+_ATPase"/>
</dbReference>